<feature type="domain" description="AMP-dependent synthetase/ligase" evidence="2">
    <location>
        <begin position="161"/>
        <end position="417"/>
    </location>
</feature>
<keyword evidence="4" id="KW-1185">Reference proteome</keyword>
<accession>A0A9P6NK95</accession>
<keyword evidence="1" id="KW-0511">Multifunctional enzyme</keyword>
<protein>
    <recommendedName>
        <fullName evidence="2">AMP-dependent synthetase/ligase domain-containing protein</fullName>
    </recommendedName>
</protein>
<dbReference type="PANTHER" id="PTHR45527">
    <property type="entry name" value="NONRIBOSOMAL PEPTIDE SYNTHETASE"/>
    <property type="match status" value="1"/>
</dbReference>
<name>A0A9P6NK95_9BASI</name>
<dbReference type="PANTHER" id="PTHR45527:SF1">
    <property type="entry name" value="FATTY ACID SYNTHASE"/>
    <property type="match status" value="1"/>
</dbReference>
<comment type="caution">
    <text evidence="3">The sequence shown here is derived from an EMBL/GenBank/DDBJ whole genome shotgun (WGS) entry which is preliminary data.</text>
</comment>
<dbReference type="SUPFAM" id="SSF56801">
    <property type="entry name" value="Acetyl-CoA synthetase-like"/>
    <property type="match status" value="1"/>
</dbReference>
<organism evidence="3 4">
    <name type="scientific">Cronartium quercuum f. sp. fusiforme G11</name>
    <dbReference type="NCBI Taxonomy" id="708437"/>
    <lineage>
        <taxon>Eukaryota</taxon>
        <taxon>Fungi</taxon>
        <taxon>Dikarya</taxon>
        <taxon>Basidiomycota</taxon>
        <taxon>Pucciniomycotina</taxon>
        <taxon>Pucciniomycetes</taxon>
        <taxon>Pucciniales</taxon>
        <taxon>Coleosporiaceae</taxon>
        <taxon>Cronartium</taxon>
    </lineage>
</organism>
<dbReference type="InterPro" id="IPR042099">
    <property type="entry name" value="ANL_N_sf"/>
</dbReference>
<dbReference type="InterPro" id="IPR020845">
    <property type="entry name" value="AMP-binding_CS"/>
</dbReference>
<dbReference type="GO" id="GO:0031177">
    <property type="term" value="F:phosphopantetheine binding"/>
    <property type="evidence" value="ECO:0007669"/>
    <property type="project" value="TreeGrafter"/>
</dbReference>
<dbReference type="GO" id="GO:0005737">
    <property type="term" value="C:cytoplasm"/>
    <property type="evidence" value="ECO:0007669"/>
    <property type="project" value="TreeGrafter"/>
</dbReference>
<dbReference type="GO" id="GO:0044550">
    <property type="term" value="P:secondary metabolite biosynthetic process"/>
    <property type="evidence" value="ECO:0007669"/>
    <property type="project" value="TreeGrafter"/>
</dbReference>
<evidence type="ECO:0000259" key="2">
    <source>
        <dbReference type="Pfam" id="PF00501"/>
    </source>
</evidence>
<evidence type="ECO:0000313" key="4">
    <source>
        <dbReference type="Proteomes" id="UP000886653"/>
    </source>
</evidence>
<dbReference type="PROSITE" id="PS00455">
    <property type="entry name" value="AMP_BINDING"/>
    <property type="match status" value="1"/>
</dbReference>
<dbReference type="AlphaFoldDB" id="A0A9P6NK95"/>
<reference evidence="3" key="1">
    <citation type="submission" date="2013-11" db="EMBL/GenBank/DDBJ databases">
        <title>Genome sequence of the fusiform rust pathogen reveals effectors for host alternation and coevolution with pine.</title>
        <authorList>
            <consortium name="DOE Joint Genome Institute"/>
            <person name="Smith K."/>
            <person name="Pendleton A."/>
            <person name="Kubisiak T."/>
            <person name="Anderson C."/>
            <person name="Salamov A."/>
            <person name="Aerts A."/>
            <person name="Riley R."/>
            <person name="Clum A."/>
            <person name="Lindquist E."/>
            <person name="Ence D."/>
            <person name="Campbell M."/>
            <person name="Kronenberg Z."/>
            <person name="Feau N."/>
            <person name="Dhillon B."/>
            <person name="Hamelin R."/>
            <person name="Burleigh J."/>
            <person name="Smith J."/>
            <person name="Yandell M."/>
            <person name="Nelson C."/>
            <person name="Grigoriev I."/>
            <person name="Davis J."/>
        </authorList>
    </citation>
    <scope>NUCLEOTIDE SEQUENCE</scope>
    <source>
        <strain evidence="3">G11</strain>
    </source>
</reference>
<gene>
    <name evidence="3" type="ORF">CROQUDRAFT_587059</name>
</gene>
<sequence length="434" mass="48555">MALNHSISTSVPVHLVPVHTLNFGLLSAVLFTLHSAQLDPTQSIELTLDSVHRRFVFPFKVDLNLDLDPLHPIRSIHHHTLSVLYSAPILTLLAHPTQLDHNLLQPTLDSISTAFYHLIKYPHLRPPLTSPSQRNRLISLSRVSNPNTVLDSPPLPFLIIQTASRYPNHTAVHWSDPSHSAPVPSLKFSFLHLVRHAFQFSKVIRARLSPSSNPLVGIYTPKNALMPLAMLAVSMAGAAYLNLDPTQPICRLQAILKQCPISLLLTYEFDQSHLTKTLLRGTNIPLINLTQQFHHLLFPALVTELGSEKSSSKTGQDLIRPTLDQISTFSIPDQSPKAELDTIISHLKTIVCPDQTAYIICTSGTTGTPKAIRITHSNLSAFLQNYQKRFGRKGPPDQSRVLQFASSAFDVMVMSIWDTLWVCPSFELFYFYFL</sequence>
<dbReference type="EMBL" id="MU167282">
    <property type="protein sequence ID" value="KAG0145115.1"/>
    <property type="molecule type" value="Genomic_DNA"/>
</dbReference>
<dbReference type="InterPro" id="IPR000873">
    <property type="entry name" value="AMP-dep_synth/lig_dom"/>
</dbReference>
<evidence type="ECO:0000256" key="1">
    <source>
        <dbReference type="ARBA" id="ARBA00023268"/>
    </source>
</evidence>
<dbReference type="GO" id="GO:0043041">
    <property type="term" value="P:amino acid activation for nonribosomal peptide biosynthetic process"/>
    <property type="evidence" value="ECO:0007669"/>
    <property type="project" value="TreeGrafter"/>
</dbReference>
<dbReference type="Gene3D" id="3.40.50.12780">
    <property type="entry name" value="N-terminal domain of ligase-like"/>
    <property type="match status" value="1"/>
</dbReference>
<proteinExistence type="predicted"/>
<evidence type="ECO:0000313" key="3">
    <source>
        <dbReference type="EMBL" id="KAG0145115.1"/>
    </source>
</evidence>
<dbReference type="OrthoDB" id="416786at2759"/>
<dbReference type="Pfam" id="PF00501">
    <property type="entry name" value="AMP-binding"/>
    <property type="match status" value="1"/>
</dbReference>
<dbReference type="Proteomes" id="UP000886653">
    <property type="component" value="Unassembled WGS sequence"/>
</dbReference>